<reference evidence="5 6" key="1">
    <citation type="submission" date="2020-07" db="EMBL/GenBank/DDBJ databases">
        <title>Gai3-2, isolated from salt lake.</title>
        <authorList>
            <person name="Cui H."/>
            <person name="Shi X."/>
        </authorList>
    </citation>
    <scope>NUCLEOTIDE SEQUENCE [LARGE SCALE GENOMIC DNA]</scope>
    <source>
        <strain evidence="5 6">Gai3-2</strain>
    </source>
</reference>
<dbReference type="GeneID" id="56027319"/>
<dbReference type="OrthoDB" id="120213at2157"/>
<dbReference type="InterPro" id="IPR051531">
    <property type="entry name" value="N-acetyltransferase"/>
</dbReference>
<evidence type="ECO:0000313" key="6">
    <source>
        <dbReference type="Proteomes" id="UP000509750"/>
    </source>
</evidence>
<dbReference type="CDD" id="cd04301">
    <property type="entry name" value="NAT_SF"/>
    <property type="match status" value="1"/>
</dbReference>
<evidence type="ECO:0000259" key="4">
    <source>
        <dbReference type="PROSITE" id="PS51186"/>
    </source>
</evidence>
<dbReference type="InterPro" id="IPR016181">
    <property type="entry name" value="Acyl_CoA_acyltransferase"/>
</dbReference>
<evidence type="ECO:0000313" key="5">
    <source>
        <dbReference type="EMBL" id="QLG26156.1"/>
    </source>
</evidence>
<dbReference type="Pfam" id="PF13302">
    <property type="entry name" value="Acetyltransf_3"/>
    <property type="match status" value="1"/>
</dbReference>
<proteinExistence type="inferred from homology"/>
<keyword evidence="1 5" id="KW-0808">Transferase</keyword>
<dbReference type="AlphaFoldDB" id="A0A7D5KDH5"/>
<keyword evidence="6" id="KW-1185">Reference proteome</keyword>
<keyword evidence="2" id="KW-0012">Acyltransferase</keyword>
<feature type="domain" description="N-acetyltransferase" evidence="4">
    <location>
        <begin position="12"/>
        <end position="178"/>
    </location>
</feature>
<dbReference type="InterPro" id="IPR000182">
    <property type="entry name" value="GNAT_dom"/>
</dbReference>
<sequence length="190" mass="21541">MPGPVFLEGDAVTLRPAEEEDVEFIQRCMNDPRVWRPALDVDPMNRRQGAEFFEDVVCGDDGVRCLVCDGEEPIGFVSLTESKYGPGETARSRSAELAYWLAPEHHRQGYGSDAAARMVQYAFEDRNLRRVSARLGSFNEASAALLESLGFQHEGTLREAAWFRGEYHDVLWYGLLRDDWLAEKPWKNGP</sequence>
<organism evidence="5 6">
    <name type="scientific">Halorarum halophilum</name>
    <dbReference type="NCBI Taxonomy" id="2743090"/>
    <lineage>
        <taxon>Archaea</taxon>
        <taxon>Methanobacteriati</taxon>
        <taxon>Methanobacteriota</taxon>
        <taxon>Stenosarchaea group</taxon>
        <taxon>Halobacteria</taxon>
        <taxon>Halobacteriales</taxon>
        <taxon>Haloferacaceae</taxon>
        <taxon>Halorarum</taxon>
    </lineage>
</organism>
<evidence type="ECO:0000256" key="1">
    <source>
        <dbReference type="ARBA" id="ARBA00022679"/>
    </source>
</evidence>
<dbReference type="Gene3D" id="3.40.630.30">
    <property type="match status" value="1"/>
</dbReference>
<gene>
    <name evidence="5" type="ORF">HUG10_00760</name>
</gene>
<dbReference type="PANTHER" id="PTHR43792">
    <property type="entry name" value="GNAT FAMILY, PUTATIVE (AFU_ORTHOLOGUE AFUA_3G00765)-RELATED-RELATED"/>
    <property type="match status" value="1"/>
</dbReference>
<dbReference type="EMBL" id="CP058529">
    <property type="protein sequence ID" value="QLG26156.1"/>
    <property type="molecule type" value="Genomic_DNA"/>
</dbReference>
<dbReference type="KEGG" id="halg:HUG10_00760"/>
<comment type="similarity">
    <text evidence="3">Belongs to the acetyltransferase family. RimJ subfamily.</text>
</comment>
<name>A0A7D5KDH5_9EURY</name>
<evidence type="ECO:0000256" key="2">
    <source>
        <dbReference type="ARBA" id="ARBA00023315"/>
    </source>
</evidence>
<dbReference type="RefSeq" id="WP_179167731.1">
    <property type="nucleotide sequence ID" value="NZ_CP058529.1"/>
</dbReference>
<dbReference type="Proteomes" id="UP000509750">
    <property type="component" value="Chromosome"/>
</dbReference>
<accession>A0A7D5KDH5</accession>
<dbReference type="SUPFAM" id="SSF55729">
    <property type="entry name" value="Acyl-CoA N-acyltransferases (Nat)"/>
    <property type="match status" value="1"/>
</dbReference>
<dbReference type="PROSITE" id="PS51186">
    <property type="entry name" value="GNAT"/>
    <property type="match status" value="1"/>
</dbReference>
<dbReference type="GO" id="GO:0016747">
    <property type="term" value="F:acyltransferase activity, transferring groups other than amino-acyl groups"/>
    <property type="evidence" value="ECO:0007669"/>
    <property type="project" value="InterPro"/>
</dbReference>
<protein>
    <submittedName>
        <fullName evidence="5">GNAT family N-acetyltransferase</fullName>
    </submittedName>
</protein>
<dbReference type="PANTHER" id="PTHR43792:SF8">
    <property type="entry name" value="[RIBOSOMAL PROTEIN US5]-ALANINE N-ACETYLTRANSFERASE"/>
    <property type="match status" value="1"/>
</dbReference>
<evidence type="ECO:0000256" key="3">
    <source>
        <dbReference type="ARBA" id="ARBA00038502"/>
    </source>
</evidence>